<proteinExistence type="predicted"/>
<reference evidence="1 2" key="1">
    <citation type="journal article" date="2018" name="Sci. Rep.">
        <title>Genomic signatures of local adaptation to the degree of environmental predictability in rotifers.</title>
        <authorList>
            <person name="Franch-Gras L."/>
            <person name="Hahn C."/>
            <person name="Garcia-Roger E.M."/>
            <person name="Carmona M.J."/>
            <person name="Serra M."/>
            <person name="Gomez A."/>
        </authorList>
    </citation>
    <scope>NUCLEOTIDE SEQUENCE [LARGE SCALE GENOMIC DNA]</scope>
    <source>
        <strain evidence="1">HYR1</strain>
    </source>
</reference>
<evidence type="ECO:0000313" key="2">
    <source>
        <dbReference type="Proteomes" id="UP000276133"/>
    </source>
</evidence>
<protein>
    <submittedName>
        <fullName evidence="1">Uncharacterized protein</fullName>
    </submittedName>
</protein>
<keyword evidence="2" id="KW-1185">Reference proteome</keyword>
<gene>
    <name evidence="1" type="ORF">BpHYR1_051659</name>
</gene>
<dbReference type="Proteomes" id="UP000276133">
    <property type="component" value="Unassembled WGS sequence"/>
</dbReference>
<accession>A0A3M7PE07</accession>
<dbReference type="AlphaFoldDB" id="A0A3M7PE07"/>
<organism evidence="1 2">
    <name type="scientific">Brachionus plicatilis</name>
    <name type="common">Marine rotifer</name>
    <name type="synonym">Brachionus muelleri</name>
    <dbReference type="NCBI Taxonomy" id="10195"/>
    <lineage>
        <taxon>Eukaryota</taxon>
        <taxon>Metazoa</taxon>
        <taxon>Spiralia</taxon>
        <taxon>Gnathifera</taxon>
        <taxon>Rotifera</taxon>
        <taxon>Eurotatoria</taxon>
        <taxon>Monogononta</taxon>
        <taxon>Pseudotrocha</taxon>
        <taxon>Ploima</taxon>
        <taxon>Brachionidae</taxon>
        <taxon>Brachionus</taxon>
    </lineage>
</organism>
<name>A0A3M7PE07_BRAPC</name>
<evidence type="ECO:0000313" key="1">
    <source>
        <dbReference type="EMBL" id="RMZ97282.1"/>
    </source>
</evidence>
<sequence length="51" mass="5967">MFVNWSVLKLMIDSKYHFNSKSISDKIFWKKTSTVLPCPLMHCTLNQNSGF</sequence>
<dbReference type="EMBL" id="REGN01011515">
    <property type="protein sequence ID" value="RMZ97282.1"/>
    <property type="molecule type" value="Genomic_DNA"/>
</dbReference>
<comment type="caution">
    <text evidence="1">The sequence shown here is derived from an EMBL/GenBank/DDBJ whole genome shotgun (WGS) entry which is preliminary data.</text>
</comment>